<organism evidence="4 5">
    <name type="scientific">Proteiniclasticum aestuarii</name>
    <dbReference type="NCBI Taxonomy" id="2817862"/>
    <lineage>
        <taxon>Bacteria</taxon>
        <taxon>Bacillati</taxon>
        <taxon>Bacillota</taxon>
        <taxon>Clostridia</taxon>
        <taxon>Eubacteriales</taxon>
        <taxon>Clostridiaceae</taxon>
        <taxon>Proteiniclasticum</taxon>
    </lineage>
</organism>
<dbReference type="PANTHER" id="PTHR43818">
    <property type="entry name" value="BCDNA.GH03377"/>
    <property type="match status" value="1"/>
</dbReference>
<dbReference type="GO" id="GO:0016491">
    <property type="term" value="F:oxidoreductase activity"/>
    <property type="evidence" value="ECO:0007669"/>
    <property type="project" value="UniProtKB-KW"/>
</dbReference>
<evidence type="ECO:0000259" key="3">
    <source>
        <dbReference type="Pfam" id="PF22725"/>
    </source>
</evidence>
<sequence>MKNITFGIIGCGDVTEKKSGPAFQKLPHTTLKWVMRRNEEKLIDYARRHHIKDYTTDYKEILKDPEVDAVYIATPPSMHKFYTIEAAKHKKDVYVEKPMAMTVTECREMIKVCKDEGVKLFVAYYRRSRKKFRTVKKLLEDHEIGEIRSFQYHYVNPLPLHNPKRAWLYDPEVSGGGQLYDVGSHMMDMMLYLFGEVSYAKGISSNQSGVLDVEDNTSGILSFRNGVQGTVQMTFNGKISEDEMVVTGNEGTLKFSIMNNEPLKIMKPEGVDEIVFEELEHVQMPLISDVAKAMAGENELDSTGLYGLRTQEIIEAFRDSKEIRY</sequence>
<dbReference type="Pfam" id="PF01408">
    <property type="entry name" value="GFO_IDH_MocA"/>
    <property type="match status" value="1"/>
</dbReference>
<feature type="domain" description="Gfo/Idh/MocA-like oxidoreductase N-terminal" evidence="2">
    <location>
        <begin position="5"/>
        <end position="124"/>
    </location>
</feature>
<evidence type="ECO:0000259" key="2">
    <source>
        <dbReference type="Pfam" id="PF01408"/>
    </source>
</evidence>
<dbReference type="SUPFAM" id="SSF51735">
    <property type="entry name" value="NAD(P)-binding Rossmann-fold domains"/>
    <property type="match status" value="1"/>
</dbReference>
<comment type="caution">
    <text evidence="4">The sequence shown here is derived from an EMBL/GenBank/DDBJ whole genome shotgun (WGS) entry which is preliminary data.</text>
</comment>
<name>A0A939H7F5_9CLOT</name>
<dbReference type="SUPFAM" id="SSF55347">
    <property type="entry name" value="Glyceraldehyde-3-phosphate dehydrogenase-like, C-terminal domain"/>
    <property type="match status" value="1"/>
</dbReference>
<dbReference type="InterPro" id="IPR050463">
    <property type="entry name" value="Gfo/Idh/MocA_oxidrdct_glycsds"/>
</dbReference>
<dbReference type="GO" id="GO:0000166">
    <property type="term" value="F:nucleotide binding"/>
    <property type="evidence" value="ECO:0007669"/>
    <property type="project" value="InterPro"/>
</dbReference>
<dbReference type="InterPro" id="IPR055170">
    <property type="entry name" value="GFO_IDH_MocA-like_dom"/>
</dbReference>
<dbReference type="Gene3D" id="3.40.50.720">
    <property type="entry name" value="NAD(P)-binding Rossmann-like Domain"/>
    <property type="match status" value="1"/>
</dbReference>
<protein>
    <submittedName>
        <fullName evidence="4">Gfo/Idh/MocA family oxidoreductase</fullName>
    </submittedName>
</protein>
<evidence type="ECO:0000313" key="4">
    <source>
        <dbReference type="EMBL" id="MBO1264531.1"/>
    </source>
</evidence>
<proteinExistence type="predicted"/>
<accession>A0A939H7F5</accession>
<dbReference type="AlphaFoldDB" id="A0A939H7F5"/>
<dbReference type="InterPro" id="IPR000683">
    <property type="entry name" value="Gfo/Idh/MocA-like_OxRdtase_N"/>
</dbReference>
<dbReference type="PANTHER" id="PTHR43818:SF11">
    <property type="entry name" value="BCDNA.GH03377"/>
    <property type="match status" value="1"/>
</dbReference>
<evidence type="ECO:0000313" key="5">
    <source>
        <dbReference type="Proteomes" id="UP000664218"/>
    </source>
</evidence>
<dbReference type="EMBL" id="JAFNJU010000003">
    <property type="protein sequence ID" value="MBO1264531.1"/>
    <property type="molecule type" value="Genomic_DNA"/>
</dbReference>
<keyword evidence="1" id="KW-0560">Oxidoreductase</keyword>
<feature type="domain" description="GFO/IDH/MocA-like oxidoreductase" evidence="3">
    <location>
        <begin position="132"/>
        <end position="253"/>
    </location>
</feature>
<dbReference type="RefSeq" id="WP_207599037.1">
    <property type="nucleotide sequence ID" value="NZ_JAFNJU010000003.1"/>
</dbReference>
<dbReference type="InterPro" id="IPR036291">
    <property type="entry name" value="NAD(P)-bd_dom_sf"/>
</dbReference>
<dbReference type="Pfam" id="PF22725">
    <property type="entry name" value="GFO_IDH_MocA_C3"/>
    <property type="match status" value="1"/>
</dbReference>
<gene>
    <name evidence="4" type="ORF">J3A84_05685</name>
</gene>
<dbReference type="Gene3D" id="3.30.360.10">
    <property type="entry name" value="Dihydrodipicolinate Reductase, domain 2"/>
    <property type="match status" value="1"/>
</dbReference>
<keyword evidence="5" id="KW-1185">Reference proteome</keyword>
<reference evidence="4" key="1">
    <citation type="submission" date="2021-03" db="EMBL/GenBank/DDBJ databases">
        <title>Proteiniclasticum marinus sp. nov., isolated from tidal flat sediment.</title>
        <authorList>
            <person name="Namirimu T."/>
            <person name="Yang J.-A."/>
            <person name="Yang S.-H."/>
            <person name="Kim Y.-J."/>
            <person name="Kwon K.K."/>
        </authorList>
    </citation>
    <scope>NUCLEOTIDE SEQUENCE</scope>
    <source>
        <strain evidence="4">SCR006</strain>
    </source>
</reference>
<evidence type="ECO:0000256" key="1">
    <source>
        <dbReference type="ARBA" id="ARBA00023002"/>
    </source>
</evidence>
<dbReference type="Proteomes" id="UP000664218">
    <property type="component" value="Unassembled WGS sequence"/>
</dbReference>